<evidence type="ECO:0000313" key="1">
    <source>
        <dbReference type="EMBL" id="MBB3229563.1"/>
    </source>
</evidence>
<dbReference type="EMBL" id="JACHXR010000001">
    <property type="protein sequence ID" value="MBB3229563.1"/>
    <property type="molecule type" value="Genomic_DNA"/>
</dbReference>
<sequence>MQNPHDMSSCLKSTLFITYDGLLDPLGGSQVMPYLYRIANHPRQLHILSFEKAYRFRSGESALRKELKTQGIGWTPLTFTSRMGKLGKMWDLLRMYATALRMQRRYRFGIAHCHSYPAMQVGCFLRGFTEVKTIFDMRWLWVDDRIEGNF</sequence>
<keyword evidence="2" id="KW-1185">Reference proteome</keyword>
<gene>
    <name evidence="1" type="ORF">FHR97_000378</name>
</gene>
<accession>A0A7W5EQG7</accession>
<dbReference type="AlphaFoldDB" id="A0A7W5EQG7"/>
<protein>
    <recommendedName>
        <fullName evidence="3">Glycosyltransferase subfamily 4-like N-terminal domain-containing protein</fullName>
    </recommendedName>
</protein>
<organism evidence="1 2">
    <name type="scientific">Halomonas stenophila</name>
    <dbReference type="NCBI Taxonomy" id="795312"/>
    <lineage>
        <taxon>Bacteria</taxon>
        <taxon>Pseudomonadati</taxon>
        <taxon>Pseudomonadota</taxon>
        <taxon>Gammaproteobacteria</taxon>
        <taxon>Oceanospirillales</taxon>
        <taxon>Halomonadaceae</taxon>
        <taxon>Halomonas</taxon>
    </lineage>
</organism>
<name>A0A7W5EQG7_9GAMM</name>
<comment type="caution">
    <text evidence="1">The sequence shown here is derived from an EMBL/GenBank/DDBJ whole genome shotgun (WGS) entry which is preliminary data.</text>
</comment>
<dbReference type="Proteomes" id="UP000518892">
    <property type="component" value="Unassembled WGS sequence"/>
</dbReference>
<reference evidence="1 2" key="1">
    <citation type="submission" date="2020-08" db="EMBL/GenBank/DDBJ databases">
        <title>Genomic Encyclopedia of Type Strains, Phase III (KMG-III): the genomes of soil and plant-associated and newly described type strains.</title>
        <authorList>
            <person name="Whitman W."/>
        </authorList>
    </citation>
    <scope>NUCLEOTIDE SEQUENCE [LARGE SCALE GENOMIC DNA]</scope>
    <source>
        <strain evidence="1 2">CECT 7744</strain>
    </source>
</reference>
<dbReference type="RefSeq" id="WP_183382071.1">
    <property type="nucleotide sequence ID" value="NZ_JACHXR010000001.1"/>
</dbReference>
<evidence type="ECO:0000313" key="2">
    <source>
        <dbReference type="Proteomes" id="UP000518892"/>
    </source>
</evidence>
<proteinExistence type="predicted"/>
<evidence type="ECO:0008006" key="3">
    <source>
        <dbReference type="Google" id="ProtNLM"/>
    </source>
</evidence>